<proteinExistence type="predicted"/>
<protein>
    <submittedName>
        <fullName evidence="1">Uncharacterized protein</fullName>
    </submittedName>
</protein>
<sequence>MIHAELHDKTGKKIVELWMAEAPAVGSLIWITGAQRVPVFDQYGSGSFIVEAVAHWVNPDWSPSTHAGEPIHRLCIYVKPLAEAA</sequence>
<evidence type="ECO:0000313" key="1">
    <source>
        <dbReference type="EMBL" id="CDX26948.1"/>
    </source>
</evidence>
<evidence type="ECO:0000313" key="2">
    <source>
        <dbReference type="Proteomes" id="UP000045285"/>
    </source>
</evidence>
<accession>A0A090EFL4</accession>
<organism evidence="1 2">
    <name type="scientific">Mesorhizobium plurifarium</name>
    <dbReference type="NCBI Taxonomy" id="69974"/>
    <lineage>
        <taxon>Bacteria</taxon>
        <taxon>Pseudomonadati</taxon>
        <taxon>Pseudomonadota</taxon>
        <taxon>Alphaproteobacteria</taxon>
        <taxon>Hyphomicrobiales</taxon>
        <taxon>Phyllobacteriaceae</taxon>
        <taxon>Mesorhizobium</taxon>
    </lineage>
</organism>
<dbReference type="Proteomes" id="UP000045285">
    <property type="component" value="Unassembled WGS sequence"/>
</dbReference>
<dbReference type="AlphaFoldDB" id="A0A090EFL4"/>
<keyword evidence="2" id="KW-1185">Reference proteome</keyword>
<gene>
    <name evidence="1" type="ORF">MPL3356_60631</name>
</gene>
<dbReference type="EMBL" id="CCMZ01000056">
    <property type="protein sequence ID" value="CDX26948.1"/>
    <property type="molecule type" value="Genomic_DNA"/>
</dbReference>
<reference evidence="2" key="1">
    <citation type="submission" date="2014-08" db="EMBL/GenBank/DDBJ databases">
        <authorList>
            <person name="Moulin L."/>
        </authorList>
    </citation>
    <scope>NUCLEOTIDE SEQUENCE [LARGE SCALE GENOMIC DNA]</scope>
</reference>
<name>A0A090EFL4_MESPL</name>